<dbReference type="InterPro" id="IPR036322">
    <property type="entry name" value="WD40_repeat_dom_sf"/>
</dbReference>
<dbReference type="InterPro" id="IPR015943">
    <property type="entry name" value="WD40/YVTN_repeat-like_dom_sf"/>
</dbReference>
<evidence type="ECO:0000256" key="2">
    <source>
        <dbReference type="ARBA" id="ARBA00022737"/>
    </source>
</evidence>
<dbReference type="PANTHER" id="PTHR13720:SF33">
    <property type="entry name" value="HELP DOMAIN-CONTAINING PROTEIN"/>
    <property type="match status" value="1"/>
</dbReference>
<keyword evidence="1" id="KW-0853">WD repeat</keyword>
<sequence>MDWSADGQYLRSTDNAATLLYWYGPELKPFTDHTGFFRDTRWGTESVVLGWDRKHIFGQGFSINDCNSVTVSPNKVALVAGYDTGDLRLYPYPAISDQMPCKIFYGHCSHVMGVKFTQDNRYLISVGGQDLCVFQWRHIQARDNHALQQASHLGGIAMRAN</sequence>
<reference evidence="4" key="1">
    <citation type="submission" date="2021-01" db="EMBL/GenBank/DDBJ databases">
        <authorList>
            <person name="Corre E."/>
            <person name="Pelletier E."/>
            <person name="Niang G."/>
            <person name="Scheremetjew M."/>
            <person name="Finn R."/>
            <person name="Kale V."/>
            <person name="Holt S."/>
            <person name="Cochrane G."/>
            <person name="Meng A."/>
            <person name="Brown T."/>
            <person name="Cohen L."/>
        </authorList>
    </citation>
    <scope>NUCLEOTIDE SEQUENCE</scope>
    <source>
        <strain evidence="4">CCMP443</strain>
    </source>
</reference>
<dbReference type="InterPro" id="IPR055442">
    <property type="entry name" value="Beta-prop_EML-like_2nd"/>
</dbReference>
<evidence type="ECO:0000313" key="4">
    <source>
        <dbReference type="EMBL" id="CAD8797487.1"/>
    </source>
</evidence>
<dbReference type="GO" id="GO:0008017">
    <property type="term" value="F:microtubule binding"/>
    <property type="evidence" value="ECO:0007669"/>
    <property type="project" value="TreeGrafter"/>
</dbReference>
<dbReference type="PANTHER" id="PTHR13720">
    <property type="entry name" value="WD-40 REPEAT PROTEIN"/>
    <property type="match status" value="1"/>
</dbReference>
<dbReference type="AlphaFoldDB" id="A0A7S0VWM3"/>
<organism evidence="4">
    <name type="scientific">Hemiselmis tepida</name>
    <dbReference type="NCBI Taxonomy" id="464990"/>
    <lineage>
        <taxon>Eukaryota</taxon>
        <taxon>Cryptophyceae</taxon>
        <taxon>Cryptomonadales</taxon>
        <taxon>Hemiselmidaceae</taxon>
        <taxon>Hemiselmis</taxon>
    </lineage>
</organism>
<dbReference type="EMBL" id="HBFN01019069">
    <property type="protein sequence ID" value="CAD8797487.1"/>
    <property type="molecule type" value="Transcribed_RNA"/>
</dbReference>
<keyword evidence="2" id="KW-0677">Repeat</keyword>
<name>A0A7S0VWM3_9CRYP</name>
<protein>
    <recommendedName>
        <fullName evidence="3">EML-like second beta-propeller domain-containing protein</fullName>
    </recommendedName>
</protein>
<dbReference type="SUPFAM" id="SSF50978">
    <property type="entry name" value="WD40 repeat-like"/>
    <property type="match status" value="1"/>
</dbReference>
<dbReference type="InterPro" id="IPR050630">
    <property type="entry name" value="WD_repeat_EMAP"/>
</dbReference>
<accession>A0A7S0VWM3</accession>
<gene>
    <name evidence="4" type="ORF">HTEP1355_LOCUS11128</name>
</gene>
<proteinExistence type="predicted"/>
<evidence type="ECO:0000256" key="1">
    <source>
        <dbReference type="ARBA" id="ARBA00022574"/>
    </source>
</evidence>
<feature type="domain" description="EML-like second beta-propeller" evidence="3">
    <location>
        <begin position="1"/>
        <end position="138"/>
    </location>
</feature>
<dbReference type="Pfam" id="PF23414">
    <property type="entry name" value="Beta-prop_EML_2"/>
    <property type="match status" value="1"/>
</dbReference>
<evidence type="ECO:0000259" key="3">
    <source>
        <dbReference type="Pfam" id="PF23414"/>
    </source>
</evidence>
<dbReference type="Gene3D" id="2.130.10.10">
    <property type="entry name" value="YVTN repeat-like/Quinoprotein amine dehydrogenase"/>
    <property type="match status" value="1"/>
</dbReference>